<dbReference type="AlphaFoldDB" id="A0AAV5J2J5"/>
<keyword evidence="1" id="KW-1133">Transmembrane helix</keyword>
<comment type="caution">
    <text evidence="2">The sequence shown here is derived from an EMBL/GenBank/DDBJ whole genome shotgun (WGS) entry which is preliminary data.</text>
</comment>
<accession>A0AAV5J2J5</accession>
<evidence type="ECO:0000313" key="3">
    <source>
        <dbReference type="Proteomes" id="UP001054252"/>
    </source>
</evidence>
<dbReference type="Proteomes" id="UP001054252">
    <property type="component" value="Unassembled WGS sequence"/>
</dbReference>
<keyword evidence="1" id="KW-0812">Transmembrane</keyword>
<gene>
    <name evidence="2" type="ORF">SLEP1_g17188</name>
</gene>
<sequence>MARKAVHARPAPTLYVVSMVVLGLARLLFFSTLGTSGWRSDEVVLSCGDRAGGCGCKGGVSGGACDHA</sequence>
<keyword evidence="3" id="KW-1185">Reference proteome</keyword>
<name>A0AAV5J2J5_9ROSI</name>
<proteinExistence type="predicted"/>
<protein>
    <submittedName>
        <fullName evidence="2">Uncharacterized protein</fullName>
    </submittedName>
</protein>
<evidence type="ECO:0000256" key="1">
    <source>
        <dbReference type="SAM" id="Phobius"/>
    </source>
</evidence>
<organism evidence="2 3">
    <name type="scientific">Rubroshorea leprosula</name>
    <dbReference type="NCBI Taxonomy" id="152421"/>
    <lineage>
        <taxon>Eukaryota</taxon>
        <taxon>Viridiplantae</taxon>
        <taxon>Streptophyta</taxon>
        <taxon>Embryophyta</taxon>
        <taxon>Tracheophyta</taxon>
        <taxon>Spermatophyta</taxon>
        <taxon>Magnoliopsida</taxon>
        <taxon>eudicotyledons</taxon>
        <taxon>Gunneridae</taxon>
        <taxon>Pentapetalae</taxon>
        <taxon>rosids</taxon>
        <taxon>malvids</taxon>
        <taxon>Malvales</taxon>
        <taxon>Dipterocarpaceae</taxon>
        <taxon>Rubroshorea</taxon>
    </lineage>
</organism>
<dbReference type="EMBL" id="BPVZ01000023">
    <property type="protein sequence ID" value="GKV05146.1"/>
    <property type="molecule type" value="Genomic_DNA"/>
</dbReference>
<reference evidence="2 3" key="1">
    <citation type="journal article" date="2021" name="Commun. Biol.">
        <title>The genome of Shorea leprosula (Dipterocarpaceae) highlights the ecological relevance of drought in aseasonal tropical rainforests.</title>
        <authorList>
            <person name="Ng K.K.S."/>
            <person name="Kobayashi M.J."/>
            <person name="Fawcett J.A."/>
            <person name="Hatakeyama M."/>
            <person name="Paape T."/>
            <person name="Ng C.H."/>
            <person name="Ang C.C."/>
            <person name="Tnah L.H."/>
            <person name="Lee C.T."/>
            <person name="Nishiyama T."/>
            <person name="Sese J."/>
            <person name="O'Brien M.J."/>
            <person name="Copetti D."/>
            <person name="Mohd Noor M.I."/>
            <person name="Ong R.C."/>
            <person name="Putra M."/>
            <person name="Sireger I.Z."/>
            <person name="Indrioko S."/>
            <person name="Kosugi Y."/>
            <person name="Izuno A."/>
            <person name="Isagi Y."/>
            <person name="Lee S.L."/>
            <person name="Shimizu K.K."/>
        </authorList>
    </citation>
    <scope>NUCLEOTIDE SEQUENCE [LARGE SCALE GENOMIC DNA]</scope>
    <source>
        <strain evidence="2">214</strain>
    </source>
</reference>
<evidence type="ECO:0000313" key="2">
    <source>
        <dbReference type="EMBL" id="GKV05146.1"/>
    </source>
</evidence>
<keyword evidence="1" id="KW-0472">Membrane</keyword>
<feature type="transmembrane region" description="Helical" evidence="1">
    <location>
        <begin position="12"/>
        <end position="33"/>
    </location>
</feature>